<evidence type="ECO:0000313" key="1">
    <source>
        <dbReference type="EMBL" id="MEO3715802.1"/>
    </source>
</evidence>
<gene>
    <name evidence="1" type="ORF">ABDJ40_23760</name>
</gene>
<accession>A0ABV0GL38</accession>
<keyword evidence="2" id="KW-1185">Reference proteome</keyword>
<dbReference type="RefSeq" id="WP_347613487.1">
    <property type="nucleotide sequence ID" value="NZ_JBDPZC010000019.1"/>
</dbReference>
<sequence>MSTATVVKRVVRGSPHRDSVETWEFIVDLLTQGKSGVKRDELLSVSGMASSILTEMAPQDAAIVVTCDGPRTRIYCLYDEDAIDGSDAKEDALGHDPLQGDWAISLPCLTEDLAWVERSLRAISTRITVRDMASKLGDSDSSEDTRKASADFSFDTSEFLKS</sequence>
<reference evidence="1 2" key="1">
    <citation type="submission" date="2024-05" db="EMBL/GenBank/DDBJ databases">
        <title>Roseateles sp. 2.12 16S ribosomal RNA gene Genome sequencing and assembly.</title>
        <authorList>
            <person name="Woo H."/>
        </authorList>
    </citation>
    <scope>NUCLEOTIDE SEQUENCE [LARGE SCALE GENOMIC DNA]</scope>
    <source>
        <strain evidence="1 2">2.12</strain>
    </source>
</reference>
<dbReference type="EMBL" id="JBDPZC010000019">
    <property type="protein sequence ID" value="MEO3715802.1"/>
    <property type="molecule type" value="Genomic_DNA"/>
</dbReference>
<organism evidence="1 2">
    <name type="scientific">Roseateles flavus</name>
    <dbReference type="NCBI Taxonomy" id="3149041"/>
    <lineage>
        <taxon>Bacteria</taxon>
        <taxon>Pseudomonadati</taxon>
        <taxon>Pseudomonadota</taxon>
        <taxon>Betaproteobacteria</taxon>
        <taxon>Burkholderiales</taxon>
        <taxon>Sphaerotilaceae</taxon>
        <taxon>Roseateles</taxon>
    </lineage>
</organism>
<name>A0ABV0GL38_9BURK</name>
<comment type="caution">
    <text evidence="1">The sequence shown here is derived from an EMBL/GenBank/DDBJ whole genome shotgun (WGS) entry which is preliminary data.</text>
</comment>
<dbReference type="Proteomes" id="UP001462640">
    <property type="component" value="Unassembled WGS sequence"/>
</dbReference>
<evidence type="ECO:0000313" key="2">
    <source>
        <dbReference type="Proteomes" id="UP001462640"/>
    </source>
</evidence>
<proteinExistence type="predicted"/>
<protein>
    <submittedName>
        <fullName evidence="1">Uncharacterized protein</fullName>
    </submittedName>
</protein>